<comment type="similarity">
    <text evidence="6">Belongs to the class I-like SAM-binding methyltransferase superfamily. RNA M5U methyltransferase family.</text>
</comment>
<organism evidence="8 9">
    <name type="scientific">Candidatus Rhodoblastus alkanivorans</name>
    <dbReference type="NCBI Taxonomy" id="2954117"/>
    <lineage>
        <taxon>Bacteria</taxon>
        <taxon>Pseudomonadati</taxon>
        <taxon>Pseudomonadota</taxon>
        <taxon>Alphaproteobacteria</taxon>
        <taxon>Hyphomicrobiales</taxon>
        <taxon>Rhodoblastaceae</taxon>
        <taxon>Rhodoblastus</taxon>
    </lineage>
</organism>
<evidence type="ECO:0000256" key="2">
    <source>
        <dbReference type="ARBA" id="ARBA00022603"/>
    </source>
</evidence>
<dbReference type="Gene3D" id="3.40.50.150">
    <property type="entry name" value="Vaccinia Virus protein VP39"/>
    <property type="match status" value="1"/>
</dbReference>
<keyword evidence="4 6" id="KW-0949">S-adenosyl-L-methionine</keyword>
<dbReference type="PANTHER" id="PTHR11061">
    <property type="entry name" value="RNA M5U METHYLTRANSFERASE"/>
    <property type="match status" value="1"/>
</dbReference>
<comment type="caution">
    <text evidence="8">The sequence shown here is derived from an EMBL/GenBank/DDBJ whole genome shotgun (WGS) entry which is preliminary data.</text>
</comment>
<feature type="binding site" evidence="6">
    <location>
        <position position="341"/>
    </location>
    <ligand>
        <name>S-adenosyl-L-methionine</name>
        <dbReference type="ChEBI" id="CHEBI:59789"/>
    </ligand>
</feature>
<proteinExistence type="inferred from homology"/>
<keyword evidence="1" id="KW-0004">4Fe-4S</keyword>
<dbReference type="Gene3D" id="2.40.50.1070">
    <property type="match status" value="1"/>
</dbReference>
<dbReference type="PROSITE" id="PS51687">
    <property type="entry name" value="SAM_MT_RNA_M5U"/>
    <property type="match status" value="1"/>
</dbReference>
<dbReference type="InterPro" id="IPR029063">
    <property type="entry name" value="SAM-dependent_MTases_sf"/>
</dbReference>
<keyword evidence="5" id="KW-0411">Iron-sulfur</keyword>
<dbReference type="Pfam" id="PF05958">
    <property type="entry name" value="tRNA_U5-meth_tr"/>
    <property type="match status" value="1"/>
</dbReference>
<feature type="binding site" evidence="6">
    <location>
        <position position="273"/>
    </location>
    <ligand>
        <name>S-adenosyl-L-methionine</name>
        <dbReference type="ChEBI" id="CHEBI:59789"/>
    </ligand>
</feature>
<dbReference type="RefSeq" id="WP_243068827.1">
    <property type="nucleotide sequence ID" value="NZ_JAIVFK010000004.1"/>
</dbReference>
<feature type="binding site" evidence="6">
    <location>
        <position position="293"/>
    </location>
    <ligand>
        <name>S-adenosyl-L-methionine</name>
        <dbReference type="ChEBI" id="CHEBI:59789"/>
    </ligand>
</feature>
<keyword evidence="9" id="KW-1185">Reference proteome</keyword>
<dbReference type="Proteomes" id="UP001139104">
    <property type="component" value="Unassembled WGS sequence"/>
</dbReference>
<feature type="binding site" evidence="6">
    <location>
        <position position="246"/>
    </location>
    <ligand>
        <name>S-adenosyl-L-methionine</name>
        <dbReference type="ChEBI" id="CHEBI:59789"/>
    </ligand>
</feature>
<evidence type="ECO:0000256" key="7">
    <source>
        <dbReference type="PROSITE-ProRule" id="PRU10015"/>
    </source>
</evidence>
<dbReference type="SUPFAM" id="SSF50249">
    <property type="entry name" value="Nucleic acid-binding proteins"/>
    <property type="match status" value="1"/>
</dbReference>
<accession>A0ABS9Z5C9</accession>
<dbReference type="GO" id="GO:0008168">
    <property type="term" value="F:methyltransferase activity"/>
    <property type="evidence" value="ECO:0007669"/>
    <property type="project" value="UniProtKB-KW"/>
</dbReference>
<dbReference type="InterPro" id="IPR030390">
    <property type="entry name" value="MeTrfase_TrmA_AS"/>
</dbReference>
<evidence type="ECO:0000256" key="6">
    <source>
        <dbReference type="PROSITE-ProRule" id="PRU01024"/>
    </source>
</evidence>
<keyword evidence="1" id="KW-0479">Metal-binding</keyword>
<gene>
    <name evidence="8" type="ORF">K2U94_07435</name>
</gene>
<dbReference type="Gene3D" id="2.40.50.140">
    <property type="entry name" value="Nucleic acid-binding proteins"/>
    <property type="match status" value="1"/>
</dbReference>
<evidence type="ECO:0000256" key="5">
    <source>
        <dbReference type="ARBA" id="ARBA00023014"/>
    </source>
</evidence>
<evidence type="ECO:0000313" key="9">
    <source>
        <dbReference type="Proteomes" id="UP001139104"/>
    </source>
</evidence>
<dbReference type="GO" id="GO:0032259">
    <property type="term" value="P:methylation"/>
    <property type="evidence" value="ECO:0007669"/>
    <property type="project" value="UniProtKB-KW"/>
</dbReference>
<evidence type="ECO:0000256" key="3">
    <source>
        <dbReference type="ARBA" id="ARBA00022679"/>
    </source>
</evidence>
<feature type="active site" description="Nucleophile" evidence="6">
    <location>
        <position position="367"/>
    </location>
</feature>
<dbReference type="EMBL" id="JAIVFP010000001">
    <property type="protein sequence ID" value="MCI4682595.1"/>
    <property type="molecule type" value="Genomic_DNA"/>
</dbReference>
<dbReference type="InterPro" id="IPR010280">
    <property type="entry name" value="U5_MeTrfase_fam"/>
</dbReference>
<dbReference type="SUPFAM" id="SSF53335">
    <property type="entry name" value="S-adenosyl-L-methionine-dependent methyltransferases"/>
    <property type="match status" value="1"/>
</dbReference>
<evidence type="ECO:0000256" key="4">
    <source>
        <dbReference type="ARBA" id="ARBA00022691"/>
    </source>
</evidence>
<dbReference type="PROSITE" id="PS01230">
    <property type="entry name" value="TRMA_1"/>
    <property type="match status" value="1"/>
</dbReference>
<dbReference type="PANTHER" id="PTHR11061:SF49">
    <property type="entry name" value="23S RRNA (URACIL(1939)-C(5))-METHYLTRANSFERASE RLMD"/>
    <property type="match status" value="1"/>
</dbReference>
<dbReference type="InterPro" id="IPR012340">
    <property type="entry name" value="NA-bd_OB-fold"/>
</dbReference>
<sequence length="422" mass="44579">MNARLDIEKLGARGEGVSFGPNGLIFTPFALPGETILAEVDGERGKLIEVLAPSPDRVRAPCPHFTQCGGCAVQTLAQPAYQAWKGGLVADALRNAGVSAKVAPLIPAWGAGRRRATFHSRNDQRGKAHVGYMQARSHRIFELDACPILAPELAGALPAARRVAEVLESLEKPLDLVATASLNGLDLDIRGCGKLDFALEQAVIAEAQALDLARISNHGLPLVERRAPELAIGRARVAPPPGAFLQATAAGEEILAQLVLDAVGAAKKTADLFCGIGTFALRLAEKAEVFCAESDAAALAAGLRGGRAAPGLRSLKGEARDLFSRPLLSGELEDFDAVVFDPPRAGAEAQARELAKSAVPIVVGVSCNAQTFARDAKILLDGGYKLEQVTPVDQFLFSPHVELVGVFRKEATKPARRRRLLG</sequence>
<keyword evidence="3 6" id="KW-0808">Transferase</keyword>
<protein>
    <submittedName>
        <fullName evidence="8">RNA methyltransferase</fullName>
    </submittedName>
</protein>
<evidence type="ECO:0000256" key="1">
    <source>
        <dbReference type="ARBA" id="ARBA00022485"/>
    </source>
</evidence>
<feature type="active site" evidence="7">
    <location>
        <position position="367"/>
    </location>
</feature>
<reference evidence="8" key="1">
    <citation type="journal article" date="2022" name="ISME J.">
        <title>Identification of active gaseous-alkane degraders at natural gas seeps.</title>
        <authorList>
            <person name="Farhan Ul Haque M."/>
            <person name="Hernandez M."/>
            <person name="Crombie A.T."/>
            <person name="Murrell J.C."/>
        </authorList>
    </citation>
    <scope>NUCLEOTIDE SEQUENCE</scope>
    <source>
        <strain evidence="8">PC2</strain>
    </source>
</reference>
<keyword evidence="1" id="KW-0408">Iron</keyword>
<keyword evidence="2 6" id="KW-0489">Methyltransferase</keyword>
<name>A0ABS9Z5C9_9HYPH</name>
<evidence type="ECO:0000313" key="8">
    <source>
        <dbReference type="EMBL" id="MCI4682595.1"/>
    </source>
</evidence>